<dbReference type="GO" id="GO:0006351">
    <property type="term" value="P:DNA-templated transcription"/>
    <property type="evidence" value="ECO:0007669"/>
    <property type="project" value="TreeGrafter"/>
</dbReference>
<proteinExistence type="inferred from homology"/>
<dbReference type="InterPro" id="IPR005119">
    <property type="entry name" value="LysR_subst-bd"/>
</dbReference>
<accession>A0A317MYW1</accession>
<comment type="caution">
    <text evidence="6">The sequence shown here is derived from an EMBL/GenBank/DDBJ whole genome shotgun (WGS) entry which is preliminary data.</text>
</comment>
<dbReference type="InterPro" id="IPR000847">
    <property type="entry name" value="LysR_HTH_N"/>
</dbReference>
<reference evidence="6 7" key="1">
    <citation type="submission" date="2018-05" db="EMBL/GenBank/DDBJ databases">
        <title>Genomic Encyclopedia of Type Strains, Phase IV (KMG-IV): sequencing the most valuable type-strain genomes for metagenomic binning, comparative biology and taxonomic classification.</title>
        <authorList>
            <person name="Goeker M."/>
        </authorList>
    </citation>
    <scope>NUCLEOTIDE SEQUENCE [LARGE SCALE GENOMIC DNA]</scope>
    <source>
        <strain evidence="6 7">DSM 23606</strain>
    </source>
</reference>
<name>A0A317MYW1_9GAMM</name>
<keyword evidence="7" id="KW-1185">Reference proteome</keyword>
<dbReference type="RefSeq" id="WP_110017198.1">
    <property type="nucleotide sequence ID" value="NZ_QGTJ01000002.1"/>
</dbReference>
<evidence type="ECO:0000256" key="3">
    <source>
        <dbReference type="ARBA" id="ARBA00023125"/>
    </source>
</evidence>
<dbReference type="EMBL" id="QGTJ01000002">
    <property type="protein sequence ID" value="PWV64542.1"/>
    <property type="molecule type" value="Genomic_DNA"/>
</dbReference>
<dbReference type="PANTHER" id="PTHR30537">
    <property type="entry name" value="HTH-TYPE TRANSCRIPTIONAL REGULATOR"/>
    <property type="match status" value="1"/>
</dbReference>
<dbReference type="FunFam" id="1.10.10.10:FF:000001">
    <property type="entry name" value="LysR family transcriptional regulator"/>
    <property type="match status" value="1"/>
</dbReference>
<dbReference type="FunFam" id="3.40.190.290:FF:000001">
    <property type="entry name" value="Transcriptional regulator, LysR family"/>
    <property type="match status" value="1"/>
</dbReference>
<gene>
    <name evidence="6" type="ORF">C7443_102191</name>
</gene>
<dbReference type="InterPro" id="IPR036390">
    <property type="entry name" value="WH_DNA-bd_sf"/>
</dbReference>
<dbReference type="SUPFAM" id="SSF53850">
    <property type="entry name" value="Periplasmic binding protein-like II"/>
    <property type="match status" value="1"/>
</dbReference>
<dbReference type="Gene3D" id="3.40.190.290">
    <property type="match status" value="1"/>
</dbReference>
<protein>
    <submittedName>
        <fullName evidence="6">DNA-binding transcriptional LysR family regulator</fullName>
    </submittedName>
</protein>
<dbReference type="GO" id="GO:0043565">
    <property type="term" value="F:sequence-specific DNA binding"/>
    <property type="evidence" value="ECO:0007669"/>
    <property type="project" value="TreeGrafter"/>
</dbReference>
<dbReference type="Gene3D" id="1.10.10.10">
    <property type="entry name" value="Winged helix-like DNA-binding domain superfamily/Winged helix DNA-binding domain"/>
    <property type="match status" value="1"/>
</dbReference>
<evidence type="ECO:0000256" key="4">
    <source>
        <dbReference type="ARBA" id="ARBA00023163"/>
    </source>
</evidence>
<dbReference type="Pfam" id="PF03466">
    <property type="entry name" value="LysR_substrate"/>
    <property type="match status" value="1"/>
</dbReference>
<dbReference type="Proteomes" id="UP000246569">
    <property type="component" value="Unassembled WGS sequence"/>
</dbReference>
<dbReference type="CDD" id="cd08422">
    <property type="entry name" value="PBP2_CrgA_like"/>
    <property type="match status" value="1"/>
</dbReference>
<keyword evidence="3 6" id="KW-0238">DNA-binding</keyword>
<dbReference type="Pfam" id="PF00126">
    <property type="entry name" value="HTH_1"/>
    <property type="match status" value="1"/>
</dbReference>
<evidence type="ECO:0000259" key="5">
    <source>
        <dbReference type="PROSITE" id="PS50931"/>
    </source>
</evidence>
<dbReference type="OrthoDB" id="8885940at2"/>
<evidence type="ECO:0000256" key="2">
    <source>
        <dbReference type="ARBA" id="ARBA00023015"/>
    </source>
</evidence>
<dbReference type="PROSITE" id="PS50931">
    <property type="entry name" value="HTH_LYSR"/>
    <property type="match status" value="1"/>
</dbReference>
<evidence type="ECO:0000313" key="6">
    <source>
        <dbReference type="EMBL" id="PWV64542.1"/>
    </source>
</evidence>
<evidence type="ECO:0000256" key="1">
    <source>
        <dbReference type="ARBA" id="ARBA00009437"/>
    </source>
</evidence>
<dbReference type="GO" id="GO:0003700">
    <property type="term" value="F:DNA-binding transcription factor activity"/>
    <property type="evidence" value="ECO:0007669"/>
    <property type="project" value="InterPro"/>
</dbReference>
<dbReference type="AlphaFoldDB" id="A0A317MYW1"/>
<dbReference type="InterPro" id="IPR036388">
    <property type="entry name" value="WH-like_DNA-bd_sf"/>
</dbReference>
<dbReference type="PANTHER" id="PTHR30537:SF5">
    <property type="entry name" value="HTH-TYPE TRANSCRIPTIONAL ACTIVATOR TTDR-RELATED"/>
    <property type="match status" value="1"/>
</dbReference>
<evidence type="ECO:0000313" key="7">
    <source>
        <dbReference type="Proteomes" id="UP000246569"/>
    </source>
</evidence>
<keyword evidence="2" id="KW-0805">Transcription regulation</keyword>
<feature type="domain" description="HTH lysR-type" evidence="5">
    <location>
        <begin position="1"/>
        <end position="60"/>
    </location>
</feature>
<comment type="similarity">
    <text evidence="1">Belongs to the LysR transcriptional regulatory family.</text>
</comment>
<dbReference type="SUPFAM" id="SSF46785">
    <property type="entry name" value="Winged helix' DNA-binding domain"/>
    <property type="match status" value="1"/>
</dbReference>
<organism evidence="6 7">
    <name type="scientific">Plasticicumulans acidivorans</name>
    <dbReference type="NCBI Taxonomy" id="886464"/>
    <lineage>
        <taxon>Bacteria</taxon>
        <taxon>Pseudomonadati</taxon>
        <taxon>Pseudomonadota</taxon>
        <taxon>Gammaproteobacteria</taxon>
        <taxon>Candidatus Competibacteraceae</taxon>
        <taxon>Plasticicumulans</taxon>
    </lineage>
</organism>
<dbReference type="InterPro" id="IPR058163">
    <property type="entry name" value="LysR-type_TF_proteobact-type"/>
</dbReference>
<sequence>MLGSSEDMLLFARIVELGGLAAAAREAEVSRALVSKRLNALELRLGTRLLHRTTRQISLTESGEVFYGYCQRLRATLEEASERISELGGQPRGLLRLSTPVTFGERYVAPLLAEFAAQYPQVQFELTLDDHYTDLVQEGIDVAIRVGALDDSTLVARRLASMRLHTLVAPTCLARHGEPRHPGELAGLPCLTYRHPRGRSSEWEFASADGTPLRVHVSGPLRANGGHALRAAACAGLGFVQLPDFIAVDDVRAGRLLPVLEDWSIGDIGVHAVMPSPRPPAKTRAFIDFLRARYADRPWTLAPLTAAVSAAQAGDDQHGT</sequence>
<keyword evidence="4" id="KW-0804">Transcription</keyword>